<proteinExistence type="predicted"/>
<dbReference type="InterPro" id="IPR046497">
    <property type="entry name" value="DUF6590"/>
</dbReference>
<evidence type="ECO:0000256" key="1">
    <source>
        <dbReference type="SAM" id="Phobius"/>
    </source>
</evidence>
<feature type="transmembrane region" description="Helical" evidence="1">
    <location>
        <begin position="251"/>
        <end position="273"/>
    </location>
</feature>
<evidence type="ECO:0000313" key="4">
    <source>
        <dbReference type="Proteomes" id="UP000799757"/>
    </source>
</evidence>
<gene>
    <name evidence="3" type="ORF">K505DRAFT_363700</name>
</gene>
<organism evidence="3 4">
    <name type="scientific">Melanomma pulvis-pyrius CBS 109.77</name>
    <dbReference type="NCBI Taxonomy" id="1314802"/>
    <lineage>
        <taxon>Eukaryota</taxon>
        <taxon>Fungi</taxon>
        <taxon>Dikarya</taxon>
        <taxon>Ascomycota</taxon>
        <taxon>Pezizomycotina</taxon>
        <taxon>Dothideomycetes</taxon>
        <taxon>Pleosporomycetidae</taxon>
        <taxon>Pleosporales</taxon>
        <taxon>Melanommataceae</taxon>
        <taxon>Melanomma</taxon>
    </lineage>
</organism>
<keyword evidence="1" id="KW-0812">Transmembrane</keyword>
<dbReference type="PANTHER" id="PTHR35391">
    <property type="entry name" value="C2H2-TYPE DOMAIN-CONTAINING PROTEIN-RELATED"/>
    <property type="match status" value="1"/>
</dbReference>
<dbReference type="Proteomes" id="UP000799757">
    <property type="component" value="Unassembled WGS sequence"/>
</dbReference>
<keyword evidence="4" id="KW-1185">Reference proteome</keyword>
<reference evidence="3" key="1">
    <citation type="journal article" date="2020" name="Stud. Mycol.">
        <title>101 Dothideomycetes genomes: a test case for predicting lifestyles and emergence of pathogens.</title>
        <authorList>
            <person name="Haridas S."/>
            <person name="Albert R."/>
            <person name="Binder M."/>
            <person name="Bloem J."/>
            <person name="Labutti K."/>
            <person name="Salamov A."/>
            <person name="Andreopoulos B."/>
            <person name="Baker S."/>
            <person name="Barry K."/>
            <person name="Bills G."/>
            <person name="Bluhm B."/>
            <person name="Cannon C."/>
            <person name="Castanera R."/>
            <person name="Culley D."/>
            <person name="Daum C."/>
            <person name="Ezra D."/>
            <person name="Gonzalez J."/>
            <person name="Henrissat B."/>
            <person name="Kuo A."/>
            <person name="Liang C."/>
            <person name="Lipzen A."/>
            <person name="Lutzoni F."/>
            <person name="Magnuson J."/>
            <person name="Mondo S."/>
            <person name="Nolan M."/>
            <person name="Ohm R."/>
            <person name="Pangilinan J."/>
            <person name="Park H.-J."/>
            <person name="Ramirez L."/>
            <person name="Alfaro M."/>
            <person name="Sun H."/>
            <person name="Tritt A."/>
            <person name="Yoshinaga Y."/>
            <person name="Zwiers L.-H."/>
            <person name="Turgeon B."/>
            <person name="Goodwin S."/>
            <person name="Spatafora J."/>
            <person name="Crous P."/>
            <person name="Grigoriev I."/>
        </authorList>
    </citation>
    <scope>NUCLEOTIDE SEQUENCE</scope>
    <source>
        <strain evidence="3">CBS 109.77</strain>
    </source>
</reference>
<keyword evidence="1" id="KW-0472">Membrane</keyword>
<dbReference type="AlphaFoldDB" id="A0A6A6X622"/>
<dbReference type="OrthoDB" id="3559580at2759"/>
<keyword evidence="1" id="KW-1133">Transmembrane helix</keyword>
<sequence length="274" mass="30848">MASEGPRWVWSEPHQDYYYATLDVEGAPIYYWGKQTPQIVDSERYASQSVQTHTTADGRPQIYRHSLPREDNSNYRYQNVGSSALSQHSMGPVVISGTIEKGWYEILDPIRSDEDDISLVKVGHDAQIAVRRFVIVDVKREGYCVACPIYTYGGRGTTKPGCRPEHHAVAYLSWTEPSQYQGESITKEPIRIQPADAETTMHQASRINFAQTFIIKWDVKVKDIGMVSLEDCEKLVDYYRDLNCSMEMSEIALASLVVEAAVCGAVCGALSMFK</sequence>
<accession>A0A6A6X622</accession>
<protein>
    <recommendedName>
        <fullName evidence="2">DUF6590 domain-containing protein</fullName>
    </recommendedName>
</protein>
<feature type="domain" description="DUF6590" evidence="2">
    <location>
        <begin position="119"/>
        <end position="236"/>
    </location>
</feature>
<name>A0A6A6X622_9PLEO</name>
<dbReference type="Pfam" id="PF20233">
    <property type="entry name" value="DUF6590"/>
    <property type="match status" value="1"/>
</dbReference>
<evidence type="ECO:0000259" key="2">
    <source>
        <dbReference type="Pfam" id="PF20233"/>
    </source>
</evidence>
<dbReference type="PANTHER" id="PTHR35391:SF5">
    <property type="entry name" value="DUF6590 DOMAIN-CONTAINING PROTEIN"/>
    <property type="match status" value="1"/>
</dbReference>
<dbReference type="EMBL" id="MU002012">
    <property type="protein sequence ID" value="KAF2791583.1"/>
    <property type="molecule type" value="Genomic_DNA"/>
</dbReference>
<evidence type="ECO:0000313" key="3">
    <source>
        <dbReference type="EMBL" id="KAF2791583.1"/>
    </source>
</evidence>